<keyword evidence="2" id="KW-0813">Transport</keyword>
<dbReference type="GO" id="GO:0015768">
    <property type="term" value="P:maltose transport"/>
    <property type="evidence" value="ECO:0007669"/>
    <property type="project" value="TreeGrafter"/>
</dbReference>
<dbReference type="EMBL" id="CP018866">
    <property type="protein sequence ID" value="AST93430.1"/>
    <property type="molecule type" value="Genomic_DNA"/>
</dbReference>
<evidence type="ECO:0008006" key="7">
    <source>
        <dbReference type="Google" id="ProtNLM"/>
    </source>
</evidence>
<dbReference type="GO" id="GO:1901982">
    <property type="term" value="F:maltose binding"/>
    <property type="evidence" value="ECO:0007669"/>
    <property type="project" value="TreeGrafter"/>
</dbReference>
<dbReference type="GO" id="GO:0055052">
    <property type="term" value="C:ATP-binding cassette (ABC) transporter complex, substrate-binding subunit-containing"/>
    <property type="evidence" value="ECO:0007669"/>
    <property type="project" value="TreeGrafter"/>
</dbReference>
<accession>A0A223KVD8</accession>
<evidence type="ECO:0000256" key="2">
    <source>
        <dbReference type="ARBA" id="ARBA00022448"/>
    </source>
</evidence>
<gene>
    <name evidence="5" type="ORF">BC6307_20255</name>
</gene>
<evidence type="ECO:0000313" key="6">
    <source>
        <dbReference type="Proteomes" id="UP000215224"/>
    </source>
</evidence>
<evidence type="ECO:0000256" key="4">
    <source>
        <dbReference type="SAM" id="SignalP"/>
    </source>
</evidence>
<dbReference type="GO" id="GO:0042956">
    <property type="term" value="P:maltodextrin transmembrane transport"/>
    <property type="evidence" value="ECO:0007669"/>
    <property type="project" value="TreeGrafter"/>
</dbReference>
<feature type="signal peptide" evidence="4">
    <location>
        <begin position="1"/>
        <end position="21"/>
    </location>
</feature>
<dbReference type="Gene3D" id="3.40.190.10">
    <property type="entry name" value="Periplasmic binding protein-like II"/>
    <property type="match status" value="2"/>
</dbReference>
<sequence length="425" mass="46510">MKLFKSLIAILSVSALLFVSACSGSSDSSSTDKSSGKKTVIEYWHTYSDQEEVVLTDKIKPMFEEAHPDIELKLTRMPYEGLKQQVIAGVSGNAAPDLMRMDIVWTSEFAQIGALQDLSGYEGFENVKNSVFEAPMATNFYDGKYYGLPVNTNTKIAIYNKQLLEKAGLSEAPETMDELVKAAEAAKTVGSKGGIGVGGSFAWGFLPYFWSLGGTLTNDDFTQFDGYINSPESIAAVETMAGWHNDGLTAPSILGGEPGTWDGMQNHEYLMIDDGPWFFSILMNEEGNKFDALNDTVRGLIPAGDGGSRSVIGGENLVIFANSKHPEEAWTFAKWMLTEEPQKLMAETGLIPTNIDAANDPAFLENPFIQEYVTQLETALPRTPIPQWSEIEAVINLNFEKVIRGEMDAKAAMDDAARQAEALLK</sequence>
<dbReference type="STRING" id="1314751.GCA_001591425_02022"/>
<name>A0A223KVD8_9BACI</name>
<dbReference type="Pfam" id="PF01547">
    <property type="entry name" value="SBP_bac_1"/>
    <property type="match status" value="1"/>
</dbReference>
<dbReference type="AlphaFoldDB" id="A0A223KVD8"/>
<evidence type="ECO:0000256" key="1">
    <source>
        <dbReference type="ARBA" id="ARBA00008520"/>
    </source>
</evidence>
<keyword evidence="6" id="KW-1185">Reference proteome</keyword>
<comment type="similarity">
    <text evidence="1">Belongs to the bacterial solute-binding protein 1 family.</text>
</comment>
<evidence type="ECO:0000313" key="5">
    <source>
        <dbReference type="EMBL" id="AST93430.1"/>
    </source>
</evidence>
<feature type="chain" id="PRO_5011246532" description="ABC transporter substrate-binding protein" evidence="4">
    <location>
        <begin position="22"/>
        <end position="425"/>
    </location>
</feature>
<dbReference type="PANTHER" id="PTHR30061:SF50">
    <property type="entry name" value="MALTOSE_MALTODEXTRIN-BINDING PERIPLASMIC PROTEIN"/>
    <property type="match status" value="1"/>
</dbReference>
<organism evidence="5 6">
    <name type="scientific">Sutcliffiella cohnii</name>
    <dbReference type="NCBI Taxonomy" id="33932"/>
    <lineage>
        <taxon>Bacteria</taxon>
        <taxon>Bacillati</taxon>
        <taxon>Bacillota</taxon>
        <taxon>Bacilli</taxon>
        <taxon>Bacillales</taxon>
        <taxon>Bacillaceae</taxon>
        <taxon>Sutcliffiella</taxon>
    </lineage>
</organism>
<dbReference type="KEGG" id="bcoh:BC6307_20255"/>
<keyword evidence="3 4" id="KW-0732">Signal</keyword>
<dbReference type="RefSeq" id="WP_066415476.1">
    <property type="nucleotide sequence ID" value="NZ_CP018866.1"/>
</dbReference>
<proteinExistence type="inferred from homology"/>
<dbReference type="InterPro" id="IPR006059">
    <property type="entry name" value="SBP"/>
</dbReference>
<dbReference type="SUPFAM" id="SSF53850">
    <property type="entry name" value="Periplasmic binding protein-like II"/>
    <property type="match status" value="1"/>
</dbReference>
<reference evidence="5 6" key="1">
    <citation type="submission" date="2016-12" db="EMBL/GenBank/DDBJ databases">
        <title>The whole genome sequencing and assembly of Bacillus cohnii DSM 6307T strain.</title>
        <authorList>
            <person name="Lee Y.-J."/>
            <person name="Yi H."/>
            <person name="Bahn Y.-S."/>
            <person name="Kim J.F."/>
            <person name="Lee D.-W."/>
        </authorList>
    </citation>
    <scope>NUCLEOTIDE SEQUENCE [LARGE SCALE GENOMIC DNA]</scope>
    <source>
        <strain evidence="5 6">DSM 6307</strain>
    </source>
</reference>
<dbReference type="PROSITE" id="PS51257">
    <property type="entry name" value="PROKAR_LIPOPROTEIN"/>
    <property type="match status" value="1"/>
</dbReference>
<dbReference type="Proteomes" id="UP000215224">
    <property type="component" value="Chromosome"/>
</dbReference>
<dbReference type="PANTHER" id="PTHR30061">
    <property type="entry name" value="MALTOSE-BINDING PERIPLASMIC PROTEIN"/>
    <property type="match status" value="1"/>
</dbReference>
<evidence type="ECO:0000256" key="3">
    <source>
        <dbReference type="ARBA" id="ARBA00022729"/>
    </source>
</evidence>
<protein>
    <recommendedName>
        <fullName evidence="7">ABC transporter substrate-binding protein</fullName>
    </recommendedName>
</protein>